<keyword evidence="1" id="KW-0812">Transmembrane</keyword>
<dbReference type="OrthoDB" id="9815199at2"/>
<protein>
    <recommendedName>
        <fullName evidence="4">DUF2065 domain-containing protein</fullName>
    </recommendedName>
</protein>
<dbReference type="KEGG" id="dat:HRM2_31410"/>
<proteinExistence type="predicted"/>
<dbReference type="Proteomes" id="UP000000442">
    <property type="component" value="Chromosome"/>
</dbReference>
<accession>C0QKY4</accession>
<gene>
    <name evidence="2" type="ordered locus">HRM2_31410</name>
</gene>
<organism evidence="2 3">
    <name type="scientific">Desulforapulum autotrophicum (strain ATCC 43914 / DSM 3382 / VKM B-1955 / HRM2)</name>
    <name type="common">Desulfobacterium autotrophicum</name>
    <dbReference type="NCBI Taxonomy" id="177437"/>
    <lineage>
        <taxon>Bacteria</taxon>
        <taxon>Pseudomonadati</taxon>
        <taxon>Thermodesulfobacteriota</taxon>
        <taxon>Desulfobacteria</taxon>
        <taxon>Desulfobacterales</taxon>
        <taxon>Desulfobacteraceae</taxon>
        <taxon>Desulforapulum</taxon>
    </lineage>
</organism>
<dbReference type="PANTHER" id="PTHR38602">
    <property type="entry name" value="INNER MEMBRANE PROTEIN-RELATED"/>
    <property type="match status" value="1"/>
</dbReference>
<dbReference type="eggNOG" id="COG3242">
    <property type="taxonomic scope" value="Bacteria"/>
</dbReference>
<dbReference type="RefSeq" id="WP_015904986.1">
    <property type="nucleotide sequence ID" value="NC_012108.1"/>
</dbReference>
<keyword evidence="3" id="KW-1185">Reference proteome</keyword>
<evidence type="ECO:0000313" key="2">
    <source>
        <dbReference type="EMBL" id="ACN16224.1"/>
    </source>
</evidence>
<dbReference type="PANTHER" id="PTHR38602:SF1">
    <property type="entry name" value="INNER MEMBRANE PROTEIN"/>
    <property type="match status" value="1"/>
</dbReference>
<dbReference type="AlphaFoldDB" id="C0QKY4"/>
<evidence type="ECO:0008006" key="4">
    <source>
        <dbReference type="Google" id="ProtNLM"/>
    </source>
</evidence>
<evidence type="ECO:0000256" key="1">
    <source>
        <dbReference type="SAM" id="Phobius"/>
    </source>
</evidence>
<evidence type="ECO:0000313" key="3">
    <source>
        <dbReference type="Proteomes" id="UP000000442"/>
    </source>
</evidence>
<dbReference type="EMBL" id="CP001087">
    <property type="protein sequence ID" value="ACN16224.1"/>
    <property type="molecule type" value="Genomic_DNA"/>
</dbReference>
<keyword evidence="1" id="KW-0472">Membrane</keyword>
<reference evidence="2 3" key="1">
    <citation type="journal article" date="2009" name="Environ. Microbiol.">
        <title>Genome sequence of Desulfobacterium autotrophicum HRM2, a marine sulfate reducer oxidizing organic carbon completely to carbon dioxide.</title>
        <authorList>
            <person name="Strittmatter A.W."/>
            <person name="Liesegang H."/>
            <person name="Rabus R."/>
            <person name="Decker I."/>
            <person name="Amann J."/>
            <person name="Andres S."/>
            <person name="Henne A."/>
            <person name="Fricke W.F."/>
            <person name="Martinez-Arias R."/>
            <person name="Bartels D."/>
            <person name="Goesmann A."/>
            <person name="Krause L."/>
            <person name="Puehler A."/>
            <person name="Klenk H.P."/>
            <person name="Richter M."/>
            <person name="Schuler M."/>
            <person name="Gloeckner F.O."/>
            <person name="Meyerdierks A."/>
            <person name="Gottschalk G."/>
            <person name="Amann R."/>
        </authorList>
    </citation>
    <scope>NUCLEOTIDE SEQUENCE [LARGE SCALE GENOMIC DNA]</scope>
    <source>
        <strain evidence="3">ATCC 43914 / DSM 3382 / HRM2</strain>
    </source>
</reference>
<dbReference type="InterPro" id="IPR019201">
    <property type="entry name" value="DUF2065"/>
</dbReference>
<feature type="transmembrane region" description="Helical" evidence="1">
    <location>
        <begin position="40"/>
        <end position="59"/>
    </location>
</feature>
<keyword evidence="1" id="KW-1133">Transmembrane helix</keyword>
<dbReference type="HOGENOM" id="CLU_179416_2_2_7"/>
<dbReference type="STRING" id="177437.HRM2_31410"/>
<sequence length="63" mass="7175">MDFFLCVIGMVMIVEGLPYFAFPQRMKEMVQVLLGLPEGVLRRFGFMLMCIGLVVVYLGRSLV</sequence>
<dbReference type="Pfam" id="PF09838">
    <property type="entry name" value="DUF2065"/>
    <property type="match status" value="1"/>
</dbReference>
<name>C0QKY4_DESAH</name>